<dbReference type="Proteomes" id="UP000000226">
    <property type="component" value="Chromosome 2"/>
</dbReference>
<evidence type="ECO:0000256" key="1">
    <source>
        <dbReference type="SAM" id="MobiDB-lite"/>
    </source>
</evidence>
<accession>V7CJ96</accession>
<feature type="transmembrane region" description="Helical" evidence="2">
    <location>
        <begin position="71"/>
        <end position="89"/>
    </location>
</feature>
<gene>
    <name evidence="3" type="ORF">PHAVU_002G131300g</name>
</gene>
<evidence type="ECO:0000313" key="4">
    <source>
        <dbReference type="Proteomes" id="UP000000226"/>
    </source>
</evidence>
<dbReference type="OrthoDB" id="935925at2759"/>
<sequence length="101" mass="11845">MTRRRENKNRKKRSWSGREEKEGMKAVGLGLNRKDRDLYFETWREFVSGQIATSIGFLHSKKCLIGDFSSLEIFFGFPLLIALSVLLPFDDQHRVRDATFF</sequence>
<dbReference type="eggNOG" id="ENOG502SFQ9">
    <property type="taxonomic scope" value="Eukaryota"/>
</dbReference>
<evidence type="ECO:0000313" key="3">
    <source>
        <dbReference type="EMBL" id="ESW30179.1"/>
    </source>
</evidence>
<dbReference type="EMBL" id="CM002289">
    <property type="protein sequence ID" value="ESW30179.1"/>
    <property type="molecule type" value="Genomic_DNA"/>
</dbReference>
<keyword evidence="2" id="KW-0472">Membrane</keyword>
<keyword evidence="2" id="KW-0812">Transmembrane</keyword>
<dbReference type="AlphaFoldDB" id="V7CJ96"/>
<keyword evidence="4" id="KW-1185">Reference proteome</keyword>
<proteinExistence type="predicted"/>
<protein>
    <submittedName>
        <fullName evidence="3">Uncharacterized protein</fullName>
    </submittedName>
</protein>
<feature type="region of interest" description="Disordered" evidence="1">
    <location>
        <begin position="1"/>
        <end position="22"/>
    </location>
</feature>
<dbReference type="Gramene" id="ESW30179">
    <property type="protein sequence ID" value="ESW30179"/>
    <property type="gene ID" value="PHAVU_002G131300g"/>
</dbReference>
<name>V7CJ96_PHAVU</name>
<feature type="compositionally biased region" description="Basic residues" evidence="1">
    <location>
        <begin position="1"/>
        <end position="15"/>
    </location>
</feature>
<keyword evidence="2" id="KW-1133">Transmembrane helix</keyword>
<dbReference type="OMA" id="WSKCASG"/>
<organism evidence="3 4">
    <name type="scientific">Phaseolus vulgaris</name>
    <name type="common">Kidney bean</name>
    <name type="synonym">French bean</name>
    <dbReference type="NCBI Taxonomy" id="3885"/>
    <lineage>
        <taxon>Eukaryota</taxon>
        <taxon>Viridiplantae</taxon>
        <taxon>Streptophyta</taxon>
        <taxon>Embryophyta</taxon>
        <taxon>Tracheophyta</taxon>
        <taxon>Spermatophyta</taxon>
        <taxon>Magnoliopsida</taxon>
        <taxon>eudicotyledons</taxon>
        <taxon>Gunneridae</taxon>
        <taxon>Pentapetalae</taxon>
        <taxon>rosids</taxon>
        <taxon>fabids</taxon>
        <taxon>Fabales</taxon>
        <taxon>Fabaceae</taxon>
        <taxon>Papilionoideae</taxon>
        <taxon>50 kb inversion clade</taxon>
        <taxon>NPAAA clade</taxon>
        <taxon>indigoferoid/millettioid clade</taxon>
        <taxon>Phaseoleae</taxon>
        <taxon>Phaseolus</taxon>
    </lineage>
</organism>
<evidence type="ECO:0000256" key="2">
    <source>
        <dbReference type="SAM" id="Phobius"/>
    </source>
</evidence>
<reference evidence="4" key="1">
    <citation type="journal article" date="2014" name="Nat. Genet.">
        <title>A reference genome for common bean and genome-wide analysis of dual domestications.</title>
        <authorList>
            <person name="Schmutz J."/>
            <person name="McClean P.E."/>
            <person name="Mamidi S."/>
            <person name="Wu G.A."/>
            <person name="Cannon S.B."/>
            <person name="Grimwood J."/>
            <person name="Jenkins J."/>
            <person name="Shu S."/>
            <person name="Song Q."/>
            <person name="Chavarro C."/>
            <person name="Torres-Torres M."/>
            <person name="Geffroy V."/>
            <person name="Moghaddam S.M."/>
            <person name="Gao D."/>
            <person name="Abernathy B."/>
            <person name="Barry K."/>
            <person name="Blair M."/>
            <person name="Brick M.A."/>
            <person name="Chovatia M."/>
            <person name="Gepts P."/>
            <person name="Goodstein D.M."/>
            <person name="Gonzales M."/>
            <person name="Hellsten U."/>
            <person name="Hyten D.L."/>
            <person name="Jia G."/>
            <person name="Kelly J.D."/>
            <person name="Kudrna D."/>
            <person name="Lee R."/>
            <person name="Richard M.M."/>
            <person name="Miklas P.N."/>
            <person name="Osorno J.M."/>
            <person name="Rodrigues J."/>
            <person name="Thareau V."/>
            <person name="Urrea C.A."/>
            <person name="Wang M."/>
            <person name="Yu Y."/>
            <person name="Zhang M."/>
            <person name="Wing R.A."/>
            <person name="Cregan P.B."/>
            <person name="Rokhsar D.S."/>
            <person name="Jackson S.A."/>
        </authorList>
    </citation>
    <scope>NUCLEOTIDE SEQUENCE [LARGE SCALE GENOMIC DNA]</scope>
    <source>
        <strain evidence="4">cv. G19833</strain>
    </source>
</reference>